<dbReference type="InterPro" id="IPR001123">
    <property type="entry name" value="LeuE-type"/>
</dbReference>
<keyword evidence="5 6" id="KW-0472">Membrane</keyword>
<evidence type="ECO:0000256" key="2">
    <source>
        <dbReference type="ARBA" id="ARBA00022475"/>
    </source>
</evidence>
<dbReference type="GO" id="GO:0005886">
    <property type="term" value="C:plasma membrane"/>
    <property type="evidence" value="ECO:0007669"/>
    <property type="project" value="UniProtKB-SubCell"/>
</dbReference>
<reference evidence="7" key="2">
    <citation type="submission" date="2020-09" db="EMBL/GenBank/DDBJ databases">
        <authorList>
            <person name="Sun Q."/>
            <person name="Zhou Y."/>
        </authorList>
    </citation>
    <scope>NUCLEOTIDE SEQUENCE</scope>
    <source>
        <strain evidence="7">CGMCC 1.14988</strain>
    </source>
</reference>
<dbReference type="PANTHER" id="PTHR30086:SF20">
    <property type="entry name" value="ARGININE EXPORTER PROTEIN ARGO-RELATED"/>
    <property type="match status" value="1"/>
</dbReference>
<organism evidence="7 8">
    <name type="scientific">Egicoccus halophilus</name>
    <dbReference type="NCBI Taxonomy" id="1670830"/>
    <lineage>
        <taxon>Bacteria</taxon>
        <taxon>Bacillati</taxon>
        <taxon>Actinomycetota</taxon>
        <taxon>Nitriliruptoria</taxon>
        <taxon>Egicoccales</taxon>
        <taxon>Egicoccaceae</taxon>
        <taxon>Egicoccus</taxon>
    </lineage>
</organism>
<dbReference type="AlphaFoldDB" id="A0A8J3AGM1"/>
<evidence type="ECO:0000256" key="6">
    <source>
        <dbReference type="SAM" id="Phobius"/>
    </source>
</evidence>
<evidence type="ECO:0000256" key="5">
    <source>
        <dbReference type="ARBA" id="ARBA00023136"/>
    </source>
</evidence>
<name>A0A8J3AGM1_9ACTN</name>
<gene>
    <name evidence="7" type="ORF">GCM10011354_31930</name>
</gene>
<dbReference type="Pfam" id="PF01810">
    <property type="entry name" value="LysE"/>
    <property type="match status" value="1"/>
</dbReference>
<evidence type="ECO:0000256" key="4">
    <source>
        <dbReference type="ARBA" id="ARBA00022989"/>
    </source>
</evidence>
<keyword evidence="3 6" id="KW-0812">Transmembrane</keyword>
<feature type="transmembrane region" description="Helical" evidence="6">
    <location>
        <begin position="40"/>
        <end position="67"/>
    </location>
</feature>
<reference evidence="7" key="1">
    <citation type="journal article" date="2014" name="Int. J. Syst. Evol. Microbiol.">
        <title>Complete genome sequence of Corynebacterium casei LMG S-19264T (=DSM 44701T), isolated from a smear-ripened cheese.</title>
        <authorList>
            <consortium name="US DOE Joint Genome Institute (JGI-PGF)"/>
            <person name="Walter F."/>
            <person name="Albersmeier A."/>
            <person name="Kalinowski J."/>
            <person name="Ruckert C."/>
        </authorList>
    </citation>
    <scope>NUCLEOTIDE SEQUENCE</scope>
    <source>
        <strain evidence="7">CGMCC 1.14988</strain>
    </source>
</reference>
<feature type="transmembrane region" description="Helical" evidence="6">
    <location>
        <begin position="119"/>
        <end position="148"/>
    </location>
</feature>
<evidence type="ECO:0000256" key="3">
    <source>
        <dbReference type="ARBA" id="ARBA00022692"/>
    </source>
</evidence>
<feature type="transmembrane region" description="Helical" evidence="6">
    <location>
        <begin position="154"/>
        <end position="178"/>
    </location>
</feature>
<keyword evidence="2" id="KW-1003">Cell membrane</keyword>
<dbReference type="EMBL" id="BMHA01000013">
    <property type="protein sequence ID" value="GGI09007.1"/>
    <property type="molecule type" value="Genomic_DNA"/>
</dbReference>
<evidence type="ECO:0000313" key="7">
    <source>
        <dbReference type="EMBL" id="GGI09007.1"/>
    </source>
</evidence>
<feature type="transmembrane region" description="Helical" evidence="6">
    <location>
        <begin position="190"/>
        <end position="207"/>
    </location>
</feature>
<keyword evidence="4 6" id="KW-1133">Transmembrane helix</keyword>
<evidence type="ECO:0000256" key="1">
    <source>
        <dbReference type="ARBA" id="ARBA00004651"/>
    </source>
</evidence>
<feature type="transmembrane region" description="Helical" evidence="6">
    <location>
        <begin position="79"/>
        <end position="98"/>
    </location>
</feature>
<dbReference type="GO" id="GO:0015171">
    <property type="term" value="F:amino acid transmembrane transporter activity"/>
    <property type="evidence" value="ECO:0007669"/>
    <property type="project" value="TreeGrafter"/>
</dbReference>
<proteinExistence type="predicted"/>
<dbReference type="RefSeq" id="WP_205745429.1">
    <property type="nucleotide sequence ID" value="NZ_BMHA01000013.1"/>
</dbReference>
<sequence length="209" mass="21559">MSLSGMDISLLLPVVSGLGLGLALIAAIGPQNAFVLRQGLLGEHVAVVVALCVASDLLLISAVVAGAGALLEHAPVVTLLLRWAGGLYLGSYAVLAARRALRSADRLEVTRTTGAPRRAIVLTTLALTWLNPHFYVDTVLVLGAVAAAQGADRWAFGAGALLASVLWFTGLGVAARLLRPLFAHAVTWRVLDASVAVVMGMLAVGVLRG</sequence>
<feature type="transmembrane region" description="Helical" evidence="6">
    <location>
        <begin position="6"/>
        <end position="28"/>
    </location>
</feature>
<comment type="subcellular location">
    <subcellularLocation>
        <location evidence="1">Cell membrane</location>
        <topology evidence="1">Multi-pass membrane protein</topology>
    </subcellularLocation>
</comment>
<evidence type="ECO:0000313" key="8">
    <source>
        <dbReference type="Proteomes" id="UP000650511"/>
    </source>
</evidence>
<protein>
    <submittedName>
        <fullName evidence="7">Amino acid transporter</fullName>
    </submittedName>
</protein>
<accession>A0A8J3AGM1</accession>
<dbReference type="PANTHER" id="PTHR30086">
    <property type="entry name" value="ARGININE EXPORTER PROTEIN ARGO"/>
    <property type="match status" value="1"/>
</dbReference>
<keyword evidence="8" id="KW-1185">Reference proteome</keyword>
<comment type="caution">
    <text evidence="7">The sequence shown here is derived from an EMBL/GenBank/DDBJ whole genome shotgun (WGS) entry which is preliminary data.</text>
</comment>
<dbReference type="Proteomes" id="UP000650511">
    <property type="component" value="Unassembled WGS sequence"/>
</dbReference>